<evidence type="ECO:0000259" key="8">
    <source>
        <dbReference type="Pfam" id="PF00884"/>
    </source>
</evidence>
<evidence type="ECO:0000256" key="1">
    <source>
        <dbReference type="ARBA" id="ARBA00001913"/>
    </source>
</evidence>
<dbReference type="RefSeq" id="WP_379712583.1">
    <property type="nucleotide sequence ID" value="NZ_JBHTBS010000005.1"/>
</dbReference>
<evidence type="ECO:0000256" key="7">
    <source>
        <dbReference type="SAM" id="SignalP"/>
    </source>
</evidence>
<evidence type="ECO:0000313" key="10">
    <source>
        <dbReference type="Proteomes" id="UP001596472"/>
    </source>
</evidence>
<dbReference type="PANTHER" id="PTHR45953:SF1">
    <property type="entry name" value="IDURONATE 2-SULFATASE"/>
    <property type="match status" value="1"/>
</dbReference>
<evidence type="ECO:0000256" key="5">
    <source>
        <dbReference type="ARBA" id="ARBA00022801"/>
    </source>
</evidence>
<feature type="domain" description="Sulfatase N-terminal" evidence="8">
    <location>
        <begin position="22"/>
        <end position="364"/>
    </location>
</feature>
<dbReference type="SUPFAM" id="SSF53649">
    <property type="entry name" value="Alkaline phosphatase-like"/>
    <property type="match status" value="1"/>
</dbReference>
<protein>
    <submittedName>
        <fullName evidence="9">Sulfatase</fullName>
    </submittedName>
</protein>
<dbReference type="InterPro" id="IPR000917">
    <property type="entry name" value="Sulfatase_N"/>
</dbReference>
<dbReference type="InterPro" id="IPR024607">
    <property type="entry name" value="Sulfatase_CS"/>
</dbReference>
<evidence type="ECO:0000256" key="4">
    <source>
        <dbReference type="ARBA" id="ARBA00022729"/>
    </source>
</evidence>
<keyword evidence="5" id="KW-0378">Hydrolase</keyword>
<keyword evidence="4 7" id="KW-0732">Signal</keyword>
<dbReference type="InterPro" id="IPR017850">
    <property type="entry name" value="Alkaline_phosphatase_core_sf"/>
</dbReference>
<dbReference type="CDD" id="cd16030">
    <property type="entry name" value="iduronate-2-sulfatase"/>
    <property type="match status" value="1"/>
</dbReference>
<dbReference type="InterPro" id="IPR035874">
    <property type="entry name" value="IDS"/>
</dbReference>
<dbReference type="Pfam" id="PF00884">
    <property type="entry name" value="Sulfatase"/>
    <property type="match status" value="1"/>
</dbReference>
<dbReference type="Gene3D" id="3.40.720.10">
    <property type="entry name" value="Alkaline Phosphatase, subunit A"/>
    <property type="match status" value="1"/>
</dbReference>
<dbReference type="PANTHER" id="PTHR45953">
    <property type="entry name" value="IDURONATE 2-SULFATASE"/>
    <property type="match status" value="1"/>
</dbReference>
<keyword evidence="6" id="KW-0106">Calcium</keyword>
<feature type="signal peptide" evidence="7">
    <location>
        <begin position="1"/>
        <end position="17"/>
    </location>
</feature>
<keyword evidence="3" id="KW-0479">Metal-binding</keyword>
<dbReference type="PROSITE" id="PS00523">
    <property type="entry name" value="SULFATASE_1"/>
    <property type="match status" value="1"/>
</dbReference>
<name>A0ABW2L691_9BACT</name>
<comment type="caution">
    <text evidence="9">The sequence shown here is derived from an EMBL/GenBank/DDBJ whole genome shotgun (WGS) entry which is preliminary data.</text>
</comment>
<evidence type="ECO:0000256" key="2">
    <source>
        <dbReference type="ARBA" id="ARBA00008779"/>
    </source>
</evidence>
<evidence type="ECO:0000313" key="9">
    <source>
        <dbReference type="EMBL" id="MFC7337872.1"/>
    </source>
</evidence>
<comment type="cofactor">
    <cofactor evidence="1">
        <name>Ca(2+)</name>
        <dbReference type="ChEBI" id="CHEBI:29108"/>
    </cofactor>
</comment>
<proteinExistence type="inferred from homology"/>
<keyword evidence="10" id="KW-1185">Reference proteome</keyword>
<dbReference type="Proteomes" id="UP001596472">
    <property type="component" value="Unassembled WGS sequence"/>
</dbReference>
<sequence length="477" mass="52798">MILRLLALITVFLATRAGGKTNALFIICDDLNCHLACYGHPQVKTPNIDRLAERGLRFENAFCQFPVCGPSRASFMTGLYPDQTGILANKILLRDRLPTVLSLSQMFRNHGWHATRIGKIYHYGVPSDIGTAGHDDPASWDDTFNPRGRDKDDEEKIFSLKPGQFGATLSWLAAEGDDEEQTDGIAATEAVARLKQYQSNKEPFFLAIGLYRPHTPFVAPKKYFDLYPLQDIEIPSTPPGYLETLPPPARKALRAHKEQVDLDPKLARQAIQAYLASISYADAQIGRILDALDDTGLASNTIVIFTSDHGYHVGEHGHWQKRSLLDQGSRVPFIIAAPGMKTKGATTSCPAEMIDFYPTLAELCEIKPPAELPGVSLVPVLSQPAARPRLDALTKQDGGYSLRTERFRYTEWGKKGAGGNELYDHQSDPEELHNLAKDPAHAEIIENLAARLHQRITEAKTIPKGLKQTKGPAPLRH</sequence>
<evidence type="ECO:0000256" key="3">
    <source>
        <dbReference type="ARBA" id="ARBA00022723"/>
    </source>
</evidence>
<evidence type="ECO:0000256" key="6">
    <source>
        <dbReference type="ARBA" id="ARBA00022837"/>
    </source>
</evidence>
<dbReference type="EMBL" id="JBHTBS010000005">
    <property type="protein sequence ID" value="MFC7337872.1"/>
    <property type="molecule type" value="Genomic_DNA"/>
</dbReference>
<feature type="chain" id="PRO_5046046742" evidence="7">
    <location>
        <begin position="18"/>
        <end position="477"/>
    </location>
</feature>
<gene>
    <name evidence="9" type="ORF">ACFQY0_11840</name>
</gene>
<accession>A0ABW2L691</accession>
<reference evidence="10" key="1">
    <citation type="journal article" date="2019" name="Int. J. Syst. Evol. Microbiol.">
        <title>The Global Catalogue of Microorganisms (GCM) 10K type strain sequencing project: providing services to taxonomists for standard genome sequencing and annotation.</title>
        <authorList>
            <consortium name="The Broad Institute Genomics Platform"/>
            <consortium name="The Broad Institute Genome Sequencing Center for Infectious Disease"/>
            <person name="Wu L."/>
            <person name="Ma J."/>
        </authorList>
    </citation>
    <scope>NUCLEOTIDE SEQUENCE [LARGE SCALE GENOMIC DNA]</scope>
    <source>
        <strain evidence="10">CGMCC 4.1467</strain>
    </source>
</reference>
<organism evidence="9 10">
    <name type="scientific">Haloferula chungangensis</name>
    <dbReference type="NCBI Taxonomy" id="1048331"/>
    <lineage>
        <taxon>Bacteria</taxon>
        <taxon>Pseudomonadati</taxon>
        <taxon>Verrucomicrobiota</taxon>
        <taxon>Verrucomicrobiia</taxon>
        <taxon>Verrucomicrobiales</taxon>
        <taxon>Verrucomicrobiaceae</taxon>
        <taxon>Haloferula</taxon>
    </lineage>
</organism>
<comment type="similarity">
    <text evidence="2">Belongs to the sulfatase family.</text>
</comment>